<dbReference type="OrthoDB" id="9801735at2"/>
<comment type="caution">
    <text evidence="2">The sequence shown here is derived from an EMBL/GenBank/DDBJ whole genome shotgun (WGS) entry which is preliminary data.</text>
</comment>
<dbReference type="AlphaFoldDB" id="M7CLH1"/>
<sequence length="152" mass="16836">MVSIPITELESHVGQVIGESPWTEISQERVNAFADATGDHQWIHVDVERARRESPWKSPVAHGFLTASLLPMLNKQVLEVTGLSATINYGLNKLRFPAAVKVGAEIRSRIKLVELQRVDANRTLATYQTTIEIRGEDKPACVAENLAMYVTG</sequence>
<dbReference type="SUPFAM" id="SSF54637">
    <property type="entry name" value="Thioesterase/thiol ester dehydrase-isomerase"/>
    <property type="match status" value="1"/>
</dbReference>
<gene>
    <name evidence="2" type="ORF">MSNKSG1_16001</name>
</gene>
<reference evidence="2 3" key="1">
    <citation type="journal article" date="2013" name="Genome Announc.">
        <title>Genome Sequence of Hydrothermal Arsenic-Respiring Bacterium Marinobacter santoriniensis NKSG1T.</title>
        <authorList>
            <person name="Handley K.M."/>
            <person name="Upton M."/>
            <person name="Beatson S.A."/>
            <person name="Hery M."/>
            <person name="Lloyd J.R."/>
        </authorList>
    </citation>
    <scope>NUCLEOTIDE SEQUENCE [LARGE SCALE GENOMIC DNA]</scope>
    <source>
        <strain evidence="2 3">NKSG1</strain>
    </source>
</reference>
<dbReference type="PATRIC" id="fig|1288826.3.peg.3179"/>
<dbReference type="Gene3D" id="3.10.129.10">
    <property type="entry name" value="Hotdog Thioesterase"/>
    <property type="match status" value="1"/>
</dbReference>
<dbReference type="InterPro" id="IPR002539">
    <property type="entry name" value="MaoC-like_dom"/>
</dbReference>
<evidence type="ECO:0000313" key="2">
    <source>
        <dbReference type="EMBL" id="EMP54476.1"/>
    </source>
</evidence>
<dbReference type="RefSeq" id="WP_008940325.1">
    <property type="nucleotide sequence ID" value="NZ_APAT01000023.1"/>
</dbReference>
<accession>M7CLH1</accession>
<dbReference type="Proteomes" id="UP000011960">
    <property type="component" value="Unassembled WGS sequence"/>
</dbReference>
<organism evidence="2 3">
    <name type="scientific">Marinobacter santoriniensis NKSG1</name>
    <dbReference type="NCBI Taxonomy" id="1288826"/>
    <lineage>
        <taxon>Bacteria</taxon>
        <taxon>Pseudomonadati</taxon>
        <taxon>Pseudomonadota</taxon>
        <taxon>Gammaproteobacteria</taxon>
        <taxon>Pseudomonadales</taxon>
        <taxon>Marinobacteraceae</taxon>
        <taxon>Marinobacter</taxon>
    </lineage>
</organism>
<dbReference type="CDD" id="cd03450">
    <property type="entry name" value="NodN"/>
    <property type="match status" value="1"/>
</dbReference>
<evidence type="ECO:0000313" key="3">
    <source>
        <dbReference type="Proteomes" id="UP000011960"/>
    </source>
</evidence>
<dbReference type="InterPro" id="IPR039375">
    <property type="entry name" value="NodN-like"/>
</dbReference>
<name>M7CLH1_9GAMM</name>
<dbReference type="EMBL" id="APAT01000023">
    <property type="protein sequence ID" value="EMP54476.1"/>
    <property type="molecule type" value="Genomic_DNA"/>
</dbReference>
<feature type="domain" description="MaoC-like" evidence="1">
    <location>
        <begin position="11"/>
        <end position="129"/>
    </location>
</feature>
<dbReference type="InterPro" id="IPR029069">
    <property type="entry name" value="HotDog_dom_sf"/>
</dbReference>
<keyword evidence="3" id="KW-1185">Reference proteome</keyword>
<protein>
    <submittedName>
        <fullName evidence="2">Enoyl-CoA hydratase 1-like protein</fullName>
    </submittedName>
</protein>
<evidence type="ECO:0000259" key="1">
    <source>
        <dbReference type="Pfam" id="PF01575"/>
    </source>
</evidence>
<dbReference type="PANTHER" id="PTHR42993">
    <property type="entry name" value="MAOC-LIKE DEHYDRATASE DOMAIN-CONTAINING PROTEIN"/>
    <property type="match status" value="1"/>
</dbReference>
<dbReference type="PANTHER" id="PTHR42993:SF1">
    <property type="entry name" value="MAOC-LIKE DEHYDRATASE DOMAIN-CONTAINING PROTEIN"/>
    <property type="match status" value="1"/>
</dbReference>
<dbReference type="STRING" id="1288826.MSNKSG1_16001"/>
<proteinExistence type="predicted"/>
<dbReference type="eggNOG" id="COG2030">
    <property type="taxonomic scope" value="Bacteria"/>
</dbReference>
<dbReference type="Pfam" id="PF01575">
    <property type="entry name" value="MaoC_dehydratas"/>
    <property type="match status" value="1"/>
</dbReference>